<proteinExistence type="predicted"/>
<evidence type="ECO:0000256" key="1">
    <source>
        <dbReference type="SAM" id="Phobius"/>
    </source>
</evidence>
<sequence length="463" mass="50325">MHDQATRDLAATAAEPTILQATEPDGAPRLAVLDILRGIAILGILFMNINDMGGSLWASFGDFRHLGWSQADQVAWWLREVIANGTARCMLELLFGAGMVILTDRAALSVGKRIVMKRYYLRNVLLLGFGIVHLFILLWPGDILHSYAIAALAAFLFRRMQPRWLITIGLVAAVAQLGGAGYFGYYQTVQQRSQVAAITAARAAGRPITADDRKLLAKVATGDAKRAKSKAEGRAKVVAEDKARTGSFATWAAMQWSVTVTLQSRGFELIVFWEAVSVMLIGAALYRLGILQGARSRGFYLRMTLIAYAVAIPLRVVGAIEQTRFDGAPKTIWATAEVAREAMTLGHIGAVCLLLGTGFGATLLRPFIAAGRTALSIYILQTIVCLWILFPPFGLALYGTLGWAGLMATALAVNIGLLLIANAYVRKFDIAPVEWAWRSLVEGRALPWRKATPPPFSGELRPA</sequence>
<evidence type="ECO:0000259" key="2">
    <source>
        <dbReference type="Pfam" id="PF04235"/>
    </source>
</evidence>
<name>A0A2W4Z7C9_9SPHN</name>
<dbReference type="InterPro" id="IPR052529">
    <property type="entry name" value="Bact_Transport_Assoc"/>
</dbReference>
<evidence type="ECO:0000313" key="4">
    <source>
        <dbReference type="Proteomes" id="UP000249555"/>
    </source>
</evidence>
<feature type="transmembrane region" description="Helical" evidence="1">
    <location>
        <begin position="345"/>
        <end position="364"/>
    </location>
</feature>
<protein>
    <recommendedName>
        <fullName evidence="2">DUF418 domain-containing protein</fullName>
    </recommendedName>
</protein>
<feature type="transmembrane region" description="Helical" evidence="1">
    <location>
        <begin position="143"/>
        <end position="158"/>
    </location>
</feature>
<dbReference type="Proteomes" id="UP000249555">
    <property type="component" value="Unassembled WGS sequence"/>
</dbReference>
<feature type="transmembrane region" description="Helical" evidence="1">
    <location>
        <begin position="165"/>
        <end position="185"/>
    </location>
</feature>
<feature type="transmembrane region" description="Helical" evidence="1">
    <location>
        <begin position="119"/>
        <end position="137"/>
    </location>
</feature>
<accession>A0A2W4Z7C9</accession>
<keyword evidence="1" id="KW-0812">Transmembrane</keyword>
<feature type="domain" description="DUF418" evidence="2">
    <location>
        <begin position="285"/>
        <end position="443"/>
    </location>
</feature>
<gene>
    <name evidence="3" type="ORF">DI640_02270</name>
</gene>
<reference evidence="3 4" key="1">
    <citation type="submission" date="2017-08" db="EMBL/GenBank/DDBJ databases">
        <title>Infants hospitalized years apart are colonized by the same room-sourced microbial strains.</title>
        <authorList>
            <person name="Brooks B."/>
            <person name="Olm M.R."/>
            <person name="Firek B.A."/>
            <person name="Baker R."/>
            <person name="Thomas B.C."/>
            <person name="Morowitz M.J."/>
            <person name="Banfield J.F."/>
        </authorList>
    </citation>
    <scope>NUCLEOTIDE SEQUENCE [LARGE SCALE GENOMIC DNA]</scope>
    <source>
        <strain evidence="3">S2_018_000_R3_119</strain>
    </source>
</reference>
<keyword evidence="1" id="KW-1133">Transmembrane helix</keyword>
<dbReference type="Pfam" id="PF04235">
    <property type="entry name" value="DUF418"/>
    <property type="match status" value="1"/>
</dbReference>
<dbReference type="PANTHER" id="PTHR30590">
    <property type="entry name" value="INNER MEMBRANE PROTEIN"/>
    <property type="match status" value="1"/>
</dbReference>
<feature type="transmembrane region" description="Helical" evidence="1">
    <location>
        <begin position="270"/>
        <end position="288"/>
    </location>
</feature>
<dbReference type="EMBL" id="QFMX01000002">
    <property type="protein sequence ID" value="PZO76402.1"/>
    <property type="molecule type" value="Genomic_DNA"/>
</dbReference>
<organism evidence="3 4">
    <name type="scientific">Sphingomonas taxi</name>
    <dbReference type="NCBI Taxonomy" id="1549858"/>
    <lineage>
        <taxon>Bacteria</taxon>
        <taxon>Pseudomonadati</taxon>
        <taxon>Pseudomonadota</taxon>
        <taxon>Alphaproteobacteria</taxon>
        <taxon>Sphingomonadales</taxon>
        <taxon>Sphingomonadaceae</taxon>
        <taxon>Sphingomonas</taxon>
    </lineage>
</organism>
<evidence type="ECO:0000313" key="3">
    <source>
        <dbReference type="EMBL" id="PZO76402.1"/>
    </source>
</evidence>
<feature type="transmembrane region" description="Helical" evidence="1">
    <location>
        <begin position="376"/>
        <end position="397"/>
    </location>
</feature>
<dbReference type="InterPro" id="IPR007349">
    <property type="entry name" value="DUF418"/>
</dbReference>
<feature type="transmembrane region" description="Helical" evidence="1">
    <location>
        <begin position="300"/>
        <end position="320"/>
    </location>
</feature>
<dbReference type="PANTHER" id="PTHR30590:SF2">
    <property type="entry name" value="INNER MEMBRANE PROTEIN"/>
    <property type="match status" value="1"/>
</dbReference>
<keyword evidence="1" id="KW-0472">Membrane</keyword>
<feature type="transmembrane region" description="Helical" evidence="1">
    <location>
        <begin position="403"/>
        <end position="425"/>
    </location>
</feature>
<dbReference type="AlphaFoldDB" id="A0A2W4Z7C9"/>
<comment type="caution">
    <text evidence="3">The sequence shown here is derived from an EMBL/GenBank/DDBJ whole genome shotgun (WGS) entry which is preliminary data.</text>
</comment>